<reference evidence="1 2" key="1">
    <citation type="submission" date="2015-11" db="EMBL/GenBank/DDBJ databases">
        <title>Description and complete genome sequence of a novel strain predominating in hypersaline microbial mats and representing a new family of the Bacteriodetes phylum.</title>
        <authorList>
            <person name="Spring S."/>
            <person name="Bunk B."/>
            <person name="Sproer C."/>
            <person name="Klenk H.-P."/>
        </authorList>
    </citation>
    <scope>NUCLEOTIDE SEQUENCE [LARGE SCALE GENOMIC DNA]</scope>
    <source>
        <strain evidence="1 2">L21-Spi-D4</strain>
    </source>
</reference>
<dbReference type="Proteomes" id="UP000064893">
    <property type="component" value="Chromosome"/>
</dbReference>
<dbReference type="RefSeq" id="WP_057951652.1">
    <property type="nucleotide sequence ID" value="NZ_CP013118.1"/>
</dbReference>
<protein>
    <recommendedName>
        <fullName evidence="3">DUF2116 family Zn-ribbon domain-containing protein</fullName>
    </recommendedName>
</protein>
<dbReference type="KEGG" id="blq:L21SP5_00386"/>
<dbReference type="OrthoDB" id="5187906at2"/>
<sequence length="129" mass="15459">MKSNKRKCLYCNDILKGRSDKKFCSPDCKSAYHNQRTNIQEDYIKAINKQLRKNRSALKKACPWGKATVRKEFLKQMGMDFKHLTHTWRTENNNLYFFCYDYGYMQIDDPKKVLIIQKQDYMDNHTKTG</sequence>
<evidence type="ECO:0000313" key="1">
    <source>
        <dbReference type="EMBL" id="ALO14065.1"/>
    </source>
</evidence>
<evidence type="ECO:0000313" key="2">
    <source>
        <dbReference type="Proteomes" id="UP000064893"/>
    </source>
</evidence>
<gene>
    <name evidence="1" type="ORF">L21SP5_00386</name>
</gene>
<organism evidence="1 2">
    <name type="scientific">Salinivirga cyanobacteriivorans</name>
    <dbReference type="NCBI Taxonomy" id="1307839"/>
    <lineage>
        <taxon>Bacteria</taxon>
        <taxon>Pseudomonadati</taxon>
        <taxon>Bacteroidota</taxon>
        <taxon>Bacteroidia</taxon>
        <taxon>Bacteroidales</taxon>
        <taxon>Salinivirgaceae</taxon>
        <taxon>Salinivirga</taxon>
    </lineage>
</organism>
<evidence type="ECO:0008006" key="3">
    <source>
        <dbReference type="Google" id="ProtNLM"/>
    </source>
</evidence>
<dbReference type="STRING" id="1307839.L21SP5_00386"/>
<accession>A0A0S2HVK1</accession>
<proteinExistence type="predicted"/>
<dbReference type="AlphaFoldDB" id="A0A0S2HVK1"/>
<name>A0A0S2HVK1_9BACT</name>
<keyword evidence="2" id="KW-1185">Reference proteome</keyword>
<dbReference type="EMBL" id="CP013118">
    <property type="protein sequence ID" value="ALO14065.1"/>
    <property type="molecule type" value="Genomic_DNA"/>
</dbReference>
<dbReference type="PATRIC" id="fig|1307839.3.peg.422"/>